<comment type="caution">
    <text evidence="1">The sequence shown here is derived from an EMBL/GenBank/DDBJ whole genome shotgun (WGS) entry which is preliminary data.</text>
</comment>
<protein>
    <submittedName>
        <fullName evidence="1">Uncharacterized protein</fullName>
    </submittedName>
</protein>
<evidence type="ECO:0000313" key="1">
    <source>
        <dbReference type="EMBL" id="MBA8926887.1"/>
    </source>
</evidence>
<gene>
    <name evidence="1" type="ORF">BC739_004093</name>
</gene>
<keyword evidence="2" id="KW-1185">Reference proteome</keyword>
<dbReference type="RefSeq" id="WP_182838083.1">
    <property type="nucleotide sequence ID" value="NZ_BAAABQ010000020.1"/>
</dbReference>
<sequence length="84" mass="8901">MNDNRIATVGELIAALTNYHPATPIRVATQPSYPMEHTLRCVVCTPDDCEGDGTPPTDPPVAWLGVGGQVGYLPAPAADALRWS</sequence>
<dbReference type="EMBL" id="JACJID010000003">
    <property type="protein sequence ID" value="MBA8926887.1"/>
    <property type="molecule type" value="Genomic_DNA"/>
</dbReference>
<dbReference type="Proteomes" id="UP000517916">
    <property type="component" value="Unassembled WGS sequence"/>
</dbReference>
<reference evidence="1 2" key="1">
    <citation type="submission" date="2020-08" db="EMBL/GenBank/DDBJ databases">
        <title>Genomic Encyclopedia of Archaeal and Bacterial Type Strains, Phase II (KMG-II): from individual species to whole genera.</title>
        <authorList>
            <person name="Goeker M."/>
        </authorList>
    </citation>
    <scope>NUCLEOTIDE SEQUENCE [LARGE SCALE GENOMIC DNA]</scope>
    <source>
        <strain evidence="1 2">DSM 43850</strain>
    </source>
</reference>
<proteinExistence type="predicted"/>
<evidence type="ECO:0000313" key="2">
    <source>
        <dbReference type="Proteomes" id="UP000517916"/>
    </source>
</evidence>
<accession>A0ABR6BJT7</accession>
<organism evidence="1 2">
    <name type="scientific">Kutzneria viridogrisea</name>
    <dbReference type="NCBI Taxonomy" id="47990"/>
    <lineage>
        <taxon>Bacteria</taxon>
        <taxon>Bacillati</taxon>
        <taxon>Actinomycetota</taxon>
        <taxon>Actinomycetes</taxon>
        <taxon>Pseudonocardiales</taxon>
        <taxon>Pseudonocardiaceae</taxon>
        <taxon>Kutzneria</taxon>
    </lineage>
</organism>
<name>A0ABR6BJT7_9PSEU</name>